<comment type="caution">
    <text evidence="1">The sequence shown here is derived from an EMBL/GenBank/DDBJ whole genome shotgun (WGS) entry which is preliminary data.</text>
</comment>
<evidence type="ECO:0008006" key="3">
    <source>
        <dbReference type="Google" id="ProtNLM"/>
    </source>
</evidence>
<dbReference type="Pfam" id="PF12385">
    <property type="entry name" value="Peptidase_C70"/>
    <property type="match status" value="1"/>
</dbReference>
<name>A0A7W6NXF9_9SPHN</name>
<evidence type="ECO:0000313" key="2">
    <source>
        <dbReference type="Proteomes" id="UP000557392"/>
    </source>
</evidence>
<dbReference type="InterPro" id="IPR022118">
    <property type="entry name" value="Peptidase_C70_AvrRpt2"/>
</dbReference>
<dbReference type="Proteomes" id="UP000557392">
    <property type="component" value="Unassembled WGS sequence"/>
</dbReference>
<reference evidence="1 2" key="1">
    <citation type="submission" date="2020-08" db="EMBL/GenBank/DDBJ databases">
        <title>Genomic Encyclopedia of Type Strains, Phase IV (KMG-IV): sequencing the most valuable type-strain genomes for metagenomic binning, comparative biology and taxonomic classification.</title>
        <authorList>
            <person name="Goeker M."/>
        </authorList>
    </citation>
    <scope>NUCLEOTIDE SEQUENCE [LARGE SCALE GENOMIC DNA]</scope>
    <source>
        <strain evidence="1 2">DSM 101806</strain>
    </source>
</reference>
<accession>A0A7W6NXF9</accession>
<keyword evidence="2" id="KW-1185">Reference proteome</keyword>
<gene>
    <name evidence="1" type="ORF">GGR46_002782</name>
</gene>
<protein>
    <recommendedName>
        <fullName evidence="3">Peptidase C39-like domain-containing protein</fullName>
    </recommendedName>
</protein>
<organism evidence="1 2">
    <name type="scientific">Sphingomonas kyeonggiensis</name>
    <dbReference type="NCBI Taxonomy" id="1268553"/>
    <lineage>
        <taxon>Bacteria</taxon>
        <taxon>Pseudomonadati</taxon>
        <taxon>Pseudomonadota</taxon>
        <taxon>Alphaproteobacteria</taxon>
        <taxon>Sphingomonadales</taxon>
        <taxon>Sphingomonadaceae</taxon>
        <taxon>Sphingomonas</taxon>
    </lineage>
</organism>
<evidence type="ECO:0000313" key="1">
    <source>
        <dbReference type="EMBL" id="MBB4099218.1"/>
    </source>
</evidence>
<dbReference type="RefSeq" id="WP_183998511.1">
    <property type="nucleotide sequence ID" value="NZ_JACIEH010000002.1"/>
</dbReference>
<proteinExistence type="predicted"/>
<sequence>MPGERNAVWRAAFPPPGVALPAGAEPAQVIPGFRSNTEQKKSNWCWAAVCASILGVLPRPGVNASQEAVVAFVQGASGLNEDRMEHLGTVLRDLGYQTRVLGGASLDFLKFARDVVEPIGRGHPLAITIVWQDTQLGHAICAFGYGKLGGLDALVVYDPAVDLDADNVTMVTIEGMQKYAAQMAGPARFAAWSTAHIVGEA</sequence>
<dbReference type="AlphaFoldDB" id="A0A7W6NXF9"/>
<dbReference type="EMBL" id="JACIEH010000002">
    <property type="protein sequence ID" value="MBB4099218.1"/>
    <property type="molecule type" value="Genomic_DNA"/>
</dbReference>